<dbReference type="GO" id="GO:0016853">
    <property type="term" value="F:isomerase activity"/>
    <property type="evidence" value="ECO:0007669"/>
    <property type="project" value="UniProtKB-KW"/>
</dbReference>
<dbReference type="InterPro" id="IPR037401">
    <property type="entry name" value="SnoaL-like"/>
</dbReference>
<sequence length="123" mass="13782">MRGDELVRALYERYQERDWDAAAALLHPEARLRMPATEERLVGRRQVIGLQRDYPEPWGELRVLRVVGDASASAAEVEIVAGAEVFRCAAFWTVRDGLLHDGVEYWVTVGGEQPPEHRAAAVG</sequence>
<dbReference type="Gene3D" id="3.10.450.50">
    <property type="match status" value="1"/>
</dbReference>
<gene>
    <name evidence="2" type="ORF">SAMN05660350_01928</name>
</gene>
<proteinExistence type="predicted"/>
<evidence type="ECO:0000313" key="2">
    <source>
        <dbReference type="EMBL" id="SHN71630.1"/>
    </source>
</evidence>
<protein>
    <submittedName>
        <fullName evidence="2">Ketosteroid isomerase-related protein</fullName>
    </submittedName>
</protein>
<name>A0A1M7TLP7_9ACTN</name>
<accession>A0A1M7TLP7</accession>
<dbReference type="Proteomes" id="UP000184428">
    <property type="component" value="Unassembled WGS sequence"/>
</dbReference>
<dbReference type="Pfam" id="PF12680">
    <property type="entry name" value="SnoaL_2"/>
    <property type="match status" value="1"/>
</dbReference>
<organism evidence="2 3">
    <name type="scientific">Geodermatophilus obscurus</name>
    <dbReference type="NCBI Taxonomy" id="1861"/>
    <lineage>
        <taxon>Bacteria</taxon>
        <taxon>Bacillati</taxon>
        <taxon>Actinomycetota</taxon>
        <taxon>Actinomycetes</taxon>
        <taxon>Geodermatophilales</taxon>
        <taxon>Geodermatophilaceae</taxon>
        <taxon>Geodermatophilus</taxon>
    </lineage>
</organism>
<dbReference type="AlphaFoldDB" id="A0A1M7TLP7"/>
<dbReference type="SUPFAM" id="SSF54427">
    <property type="entry name" value="NTF2-like"/>
    <property type="match status" value="1"/>
</dbReference>
<dbReference type="RefSeq" id="WP_072917031.1">
    <property type="nucleotide sequence ID" value="NZ_FRDM01000007.1"/>
</dbReference>
<keyword evidence="2" id="KW-0413">Isomerase</keyword>
<feature type="domain" description="SnoaL-like" evidence="1">
    <location>
        <begin position="7"/>
        <end position="98"/>
    </location>
</feature>
<dbReference type="InterPro" id="IPR032710">
    <property type="entry name" value="NTF2-like_dom_sf"/>
</dbReference>
<reference evidence="2 3" key="1">
    <citation type="submission" date="2016-12" db="EMBL/GenBank/DDBJ databases">
        <authorList>
            <person name="Song W.-J."/>
            <person name="Kurnit D.M."/>
        </authorList>
    </citation>
    <scope>NUCLEOTIDE SEQUENCE [LARGE SCALE GENOMIC DNA]</scope>
    <source>
        <strain evidence="2 3">DSM 43162</strain>
    </source>
</reference>
<evidence type="ECO:0000313" key="3">
    <source>
        <dbReference type="Proteomes" id="UP000184428"/>
    </source>
</evidence>
<evidence type="ECO:0000259" key="1">
    <source>
        <dbReference type="Pfam" id="PF12680"/>
    </source>
</evidence>
<dbReference type="EMBL" id="FRDM01000007">
    <property type="protein sequence ID" value="SHN71630.1"/>
    <property type="molecule type" value="Genomic_DNA"/>
</dbReference>